<dbReference type="EMBL" id="AJIL01000096">
    <property type="protein sequence ID" value="KNE95498.1"/>
    <property type="molecule type" value="Genomic_DNA"/>
</dbReference>
<protein>
    <submittedName>
        <fullName evidence="1">Uncharacterized protein</fullName>
    </submittedName>
</protein>
<evidence type="ECO:0000313" key="2">
    <source>
        <dbReference type="Proteomes" id="UP000054564"/>
    </source>
</evidence>
<accession>A0A0L0V893</accession>
<name>A0A0L0V893_9BASI</name>
<dbReference type="AlphaFoldDB" id="A0A0L0V893"/>
<organism evidence="1 2">
    <name type="scientific">Puccinia striiformis f. sp. tritici PST-78</name>
    <dbReference type="NCBI Taxonomy" id="1165861"/>
    <lineage>
        <taxon>Eukaryota</taxon>
        <taxon>Fungi</taxon>
        <taxon>Dikarya</taxon>
        <taxon>Basidiomycota</taxon>
        <taxon>Pucciniomycotina</taxon>
        <taxon>Pucciniomycetes</taxon>
        <taxon>Pucciniales</taxon>
        <taxon>Pucciniaceae</taxon>
        <taxon>Puccinia</taxon>
    </lineage>
</organism>
<gene>
    <name evidence="1" type="ORF">PSTG_11210</name>
</gene>
<sequence>MTMAARRPLFCAGGYRENAVENLGSTPHTTAVQGGPYTVEGKQIAKDGGLLVEILQGHGGIKAFLEGHPAISEPHLIAKDNSILHFQEVIDQSSAIAAQRQRLSQIHDENLQEHGNFQLLQLDWKDWLIDKFQDNVKAKRDDLASLDGPTSYTKGSLRSVLPLKCTYKQARRELELIPQGWWSKMIDFLCSLFRGNRWRQDTAGCQLNKLRRVLKASPPTRSNRKTLAAVIQLLISRRKGPNFLDRKLQLIEKMFRDSTRLTSDDEALVDKLATEKYVQYTIREITKMHTGL</sequence>
<dbReference type="Proteomes" id="UP000054564">
    <property type="component" value="Unassembled WGS sequence"/>
</dbReference>
<dbReference type="OrthoDB" id="10543986at2759"/>
<reference evidence="2" key="1">
    <citation type="submission" date="2014-03" db="EMBL/GenBank/DDBJ databases">
        <title>The Genome Sequence of Puccinia striiformis f. sp. tritici PST-78.</title>
        <authorList>
            <consortium name="The Broad Institute Genome Sequencing Platform"/>
            <person name="Cuomo C."/>
            <person name="Hulbert S."/>
            <person name="Chen X."/>
            <person name="Walker B."/>
            <person name="Young S.K."/>
            <person name="Zeng Q."/>
            <person name="Gargeya S."/>
            <person name="Fitzgerald M."/>
            <person name="Haas B."/>
            <person name="Abouelleil A."/>
            <person name="Alvarado L."/>
            <person name="Arachchi H.M."/>
            <person name="Berlin A.M."/>
            <person name="Chapman S.B."/>
            <person name="Goldberg J."/>
            <person name="Griggs A."/>
            <person name="Gujja S."/>
            <person name="Hansen M."/>
            <person name="Howarth C."/>
            <person name="Imamovic A."/>
            <person name="Larimer J."/>
            <person name="McCowan C."/>
            <person name="Montmayeur A."/>
            <person name="Murphy C."/>
            <person name="Neiman D."/>
            <person name="Pearson M."/>
            <person name="Priest M."/>
            <person name="Roberts A."/>
            <person name="Saif S."/>
            <person name="Shea T."/>
            <person name="Sisk P."/>
            <person name="Sykes S."/>
            <person name="Wortman J."/>
            <person name="Nusbaum C."/>
            <person name="Birren B."/>
        </authorList>
    </citation>
    <scope>NUCLEOTIDE SEQUENCE [LARGE SCALE GENOMIC DNA]</scope>
    <source>
        <strain evidence="2">race PST-78</strain>
    </source>
</reference>
<comment type="caution">
    <text evidence="1">The sequence shown here is derived from an EMBL/GenBank/DDBJ whole genome shotgun (WGS) entry which is preliminary data.</text>
</comment>
<keyword evidence="2" id="KW-1185">Reference proteome</keyword>
<evidence type="ECO:0000313" key="1">
    <source>
        <dbReference type="EMBL" id="KNE95498.1"/>
    </source>
</evidence>
<proteinExistence type="predicted"/>